<evidence type="ECO:0000313" key="2">
    <source>
        <dbReference type="Proteomes" id="UP000526233"/>
    </source>
</evidence>
<organism evidence="1 2">
    <name type="scientific">Brucella pseudogrignonensis</name>
    <dbReference type="NCBI Taxonomy" id="419475"/>
    <lineage>
        <taxon>Bacteria</taxon>
        <taxon>Pseudomonadati</taxon>
        <taxon>Pseudomonadota</taxon>
        <taxon>Alphaproteobacteria</taxon>
        <taxon>Hyphomicrobiales</taxon>
        <taxon>Brucellaceae</taxon>
        <taxon>Brucella/Ochrobactrum group</taxon>
        <taxon>Brucella</taxon>
    </lineage>
</organism>
<evidence type="ECO:0000313" key="1">
    <source>
        <dbReference type="EMBL" id="NNV23968.1"/>
    </source>
</evidence>
<dbReference type="Proteomes" id="UP000526233">
    <property type="component" value="Unassembled WGS sequence"/>
</dbReference>
<reference evidence="1 2" key="1">
    <citation type="submission" date="2018-11" db="EMBL/GenBank/DDBJ databases">
        <title>Genome sequencing and analysis.</title>
        <authorList>
            <person name="Huang Y.-T."/>
        </authorList>
    </citation>
    <scope>NUCLEOTIDE SEQUENCE [LARGE SCALE GENOMIC DNA]</scope>
    <source>
        <strain evidence="1 2">SHIN</strain>
    </source>
</reference>
<dbReference type="InterPro" id="IPR021874">
    <property type="entry name" value="Phage_Mu_Gp27"/>
</dbReference>
<protein>
    <submittedName>
        <fullName evidence="1">DUF3486 family protein</fullName>
    </submittedName>
</protein>
<sequence length="137" mass="15907">MRKIKWQDKQLLLADKSMNTRLTTIETMPEELLPQCQWLYDSIKARRMSQSEMMNEFNRRIADSGEPAVSRSGLNRYVMRVRSGEIRRPEAIEQPILQHSIRIFTPEFRRKLLEKQGASSTALLEATLSALVADKDN</sequence>
<name>A0A7Y3X065_9HYPH</name>
<dbReference type="EMBL" id="PKQI01000007">
    <property type="protein sequence ID" value="NNV23968.1"/>
    <property type="molecule type" value="Genomic_DNA"/>
</dbReference>
<gene>
    <name evidence="1" type="ORF">EHE22_26830</name>
</gene>
<dbReference type="AlphaFoldDB" id="A0A7Y3X065"/>
<proteinExistence type="predicted"/>
<dbReference type="RefSeq" id="WP_171380743.1">
    <property type="nucleotide sequence ID" value="NZ_PKQI01000007.1"/>
</dbReference>
<accession>A0A7Y3X065</accession>
<comment type="caution">
    <text evidence="1">The sequence shown here is derived from an EMBL/GenBank/DDBJ whole genome shotgun (WGS) entry which is preliminary data.</text>
</comment>
<dbReference type="Pfam" id="PF11985">
    <property type="entry name" value="Phage_Mu_Gp27"/>
    <property type="match status" value="1"/>
</dbReference>